<evidence type="ECO:0000256" key="2">
    <source>
        <dbReference type="ARBA" id="ARBA00022980"/>
    </source>
</evidence>
<comment type="similarity">
    <text evidence="1 5 6">Belongs to the bacterial ribosomal protein bL35 family.</text>
</comment>
<evidence type="ECO:0000256" key="4">
    <source>
        <dbReference type="ARBA" id="ARBA00071664"/>
    </source>
</evidence>
<protein>
    <recommendedName>
        <fullName evidence="4 5">Large ribosomal subunit protein bL35</fullName>
    </recommendedName>
</protein>
<evidence type="ECO:0000256" key="5">
    <source>
        <dbReference type="HAMAP-Rule" id="MF_00514"/>
    </source>
</evidence>
<gene>
    <name evidence="5" type="primary">rpmI</name>
    <name evidence="8" type="ORF">SAMN02746091_01380</name>
</gene>
<dbReference type="PANTHER" id="PTHR33343">
    <property type="entry name" value="54S RIBOSOMAL PROTEIN BL35M"/>
    <property type="match status" value="1"/>
</dbReference>
<dbReference type="PANTHER" id="PTHR33343:SF1">
    <property type="entry name" value="LARGE RIBOSOMAL SUBUNIT PROTEIN BL35M"/>
    <property type="match status" value="1"/>
</dbReference>
<keyword evidence="3 5" id="KW-0687">Ribonucleoprotein</keyword>
<dbReference type="NCBIfam" id="TIGR00001">
    <property type="entry name" value="rpmI_bact"/>
    <property type="match status" value="1"/>
</dbReference>
<keyword evidence="9" id="KW-1185">Reference proteome</keyword>
<dbReference type="InterPro" id="IPR018265">
    <property type="entry name" value="Ribosomal_bL35_CS"/>
</dbReference>
<evidence type="ECO:0000256" key="3">
    <source>
        <dbReference type="ARBA" id="ARBA00023274"/>
    </source>
</evidence>
<accession>A0A1M4XD28</accession>
<dbReference type="RefSeq" id="WP_027307652.1">
    <property type="nucleotide sequence ID" value="NZ_FQVG01000023.1"/>
</dbReference>
<dbReference type="EMBL" id="FQVG01000023">
    <property type="protein sequence ID" value="SHE91325.1"/>
    <property type="molecule type" value="Genomic_DNA"/>
</dbReference>
<dbReference type="GO" id="GO:0015934">
    <property type="term" value="C:large ribosomal subunit"/>
    <property type="evidence" value="ECO:0007669"/>
    <property type="project" value="TreeGrafter"/>
</dbReference>
<feature type="region of interest" description="Disordered" evidence="7">
    <location>
        <begin position="1"/>
        <end position="22"/>
    </location>
</feature>
<sequence length="65" mass="7728">MPKMKTHKGAAKRYRKTGNGKFKRAHAFKRHILTKKSSKRKRQLRKGTYVAKTEFKIVRKLLPYV</sequence>
<dbReference type="Pfam" id="PF01632">
    <property type="entry name" value="Ribosomal_L35p"/>
    <property type="match status" value="1"/>
</dbReference>
<dbReference type="Proteomes" id="UP000184423">
    <property type="component" value="Unassembled WGS sequence"/>
</dbReference>
<dbReference type="HAMAP" id="MF_00514">
    <property type="entry name" value="Ribosomal_bL35"/>
    <property type="match status" value="1"/>
</dbReference>
<dbReference type="GO" id="GO:0003735">
    <property type="term" value="F:structural constituent of ribosome"/>
    <property type="evidence" value="ECO:0007669"/>
    <property type="project" value="InterPro"/>
</dbReference>
<evidence type="ECO:0000256" key="1">
    <source>
        <dbReference type="ARBA" id="ARBA00006598"/>
    </source>
</evidence>
<dbReference type="Gene3D" id="4.10.410.60">
    <property type="match status" value="1"/>
</dbReference>
<organism evidence="8 9">
    <name type="scientific">Caloramator proteoclasticus DSM 10124</name>
    <dbReference type="NCBI Taxonomy" id="1121262"/>
    <lineage>
        <taxon>Bacteria</taxon>
        <taxon>Bacillati</taxon>
        <taxon>Bacillota</taxon>
        <taxon>Clostridia</taxon>
        <taxon>Eubacteriales</taxon>
        <taxon>Clostridiaceae</taxon>
        <taxon>Caloramator</taxon>
    </lineage>
</organism>
<evidence type="ECO:0000256" key="7">
    <source>
        <dbReference type="SAM" id="MobiDB-lite"/>
    </source>
</evidence>
<dbReference type="InterPro" id="IPR037229">
    <property type="entry name" value="Ribosomal_bL35_sf"/>
</dbReference>
<reference evidence="9" key="1">
    <citation type="submission" date="2016-11" db="EMBL/GenBank/DDBJ databases">
        <authorList>
            <person name="Varghese N."/>
            <person name="Submissions S."/>
        </authorList>
    </citation>
    <scope>NUCLEOTIDE SEQUENCE [LARGE SCALE GENOMIC DNA]</scope>
    <source>
        <strain evidence="9">DSM 10124</strain>
    </source>
</reference>
<dbReference type="InterPro" id="IPR021137">
    <property type="entry name" value="Ribosomal_bL35-like"/>
</dbReference>
<evidence type="ECO:0000313" key="9">
    <source>
        <dbReference type="Proteomes" id="UP000184423"/>
    </source>
</evidence>
<name>A0A1M4XD28_9CLOT</name>
<dbReference type="PRINTS" id="PR00064">
    <property type="entry name" value="RIBOSOMALL35"/>
</dbReference>
<dbReference type="FunFam" id="4.10.410.60:FF:000001">
    <property type="entry name" value="50S ribosomal protein L35"/>
    <property type="match status" value="1"/>
</dbReference>
<dbReference type="GO" id="GO:0006412">
    <property type="term" value="P:translation"/>
    <property type="evidence" value="ECO:0007669"/>
    <property type="project" value="UniProtKB-UniRule"/>
</dbReference>
<evidence type="ECO:0000256" key="6">
    <source>
        <dbReference type="RuleBase" id="RU000568"/>
    </source>
</evidence>
<keyword evidence="2 5" id="KW-0689">Ribosomal protein</keyword>
<proteinExistence type="inferred from homology"/>
<dbReference type="InterPro" id="IPR001706">
    <property type="entry name" value="Ribosomal_bL35"/>
</dbReference>
<dbReference type="SUPFAM" id="SSF143034">
    <property type="entry name" value="L35p-like"/>
    <property type="match status" value="1"/>
</dbReference>
<dbReference type="AlphaFoldDB" id="A0A1M4XD28"/>
<dbReference type="PROSITE" id="PS00936">
    <property type="entry name" value="RIBOSOMAL_L35"/>
    <property type="match status" value="1"/>
</dbReference>
<evidence type="ECO:0000313" key="8">
    <source>
        <dbReference type="EMBL" id="SHE91325.1"/>
    </source>
</evidence>